<dbReference type="Proteomes" id="UP001732700">
    <property type="component" value="Chromosome 7A"/>
</dbReference>
<organism evidence="1 2">
    <name type="scientific">Avena sativa</name>
    <name type="common">Oat</name>
    <dbReference type="NCBI Taxonomy" id="4498"/>
    <lineage>
        <taxon>Eukaryota</taxon>
        <taxon>Viridiplantae</taxon>
        <taxon>Streptophyta</taxon>
        <taxon>Embryophyta</taxon>
        <taxon>Tracheophyta</taxon>
        <taxon>Spermatophyta</taxon>
        <taxon>Magnoliopsida</taxon>
        <taxon>Liliopsida</taxon>
        <taxon>Poales</taxon>
        <taxon>Poaceae</taxon>
        <taxon>BOP clade</taxon>
        <taxon>Pooideae</taxon>
        <taxon>Poodae</taxon>
        <taxon>Poeae</taxon>
        <taxon>Poeae Chloroplast Group 1 (Aveneae type)</taxon>
        <taxon>Aveninae</taxon>
        <taxon>Avena</taxon>
    </lineage>
</organism>
<reference evidence="1" key="1">
    <citation type="submission" date="2021-05" db="EMBL/GenBank/DDBJ databases">
        <authorList>
            <person name="Scholz U."/>
            <person name="Mascher M."/>
            <person name="Fiebig A."/>
        </authorList>
    </citation>
    <scope>NUCLEOTIDE SEQUENCE [LARGE SCALE GENOMIC DNA]</scope>
</reference>
<dbReference type="EnsemblPlants" id="AVESA.00010b.r2.7AG1187130.1">
    <property type="protein sequence ID" value="AVESA.00010b.r2.7AG1187130.1.CDS"/>
    <property type="gene ID" value="AVESA.00010b.r2.7AG1187130"/>
</dbReference>
<accession>A0ACD5ZKJ1</accession>
<name>A0ACD5ZKJ1_AVESA</name>
<evidence type="ECO:0000313" key="2">
    <source>
        <dbReference type="Proteomes" id="UP001732700"/>
    </source>
</evidence>
<evidence type="ECO:0000313" key="1">
    <source>
        <dbReference type="EnsemblPlants" id="AVESA.00010b.r2.7AG1187130.1.CDS"/>
    </source>
</evidence>
<reference evidence="1" key="2">
    <citation type="submission" date="2025-09" db="UniProtKB">
        <authorList>
            <consortium name="EnsemblPlants"/>
        </authorList>
    </citation>
    <scope>IDENTIFICATION</scope>
</reference>
<protein>
    <submittedName>
        <fullName evidence="1">Uncharacterized protein</fullName>
    </submittedName>
</protein>
<sequence length="1572" mass="177731">MNRSGPLFHCVLSRASREILLGVPMAELVVSMAIGPLMSMLKDKASNYLLDQYQVMEGMEEQHKILKRKLPAILDVITDAEEQATAHREGAKAWLRELKMVAYEANEVFDEFKYEALRREAKKNGHYRNLGFRAVKLFPTHNRVVFRRKMSRKLCQVLQDIEVLVTEMHAFRFKYRPQPSVFKKWRQTDYVIVDPHDIARRSRYKYKKQSVDILLGQASNADLAVVPIVGMGGLGKTTLAQLIYNEPEIQKHFPLLLWVCVSDNFDVNSLAKSIVEASPKKNEDIEKPPLDRLQKLVSGQRYMLVLDDVWNNREFHKWERLKVCLQHGGIGSVVLTTTRDKQVAEMMGAGKAYHLNDLDDIFLKEIIETRAFSLEKQKPTELIEMVGEIVKRCRGSPLAATALGSVLRTKTSVNEWKAISSRSSICTEEIGILPILKLSYNDLPSYMKQCFAFCAIFPKDYKIDVEKLIQLWIANAFIPKHNEDSFETTGRHIFNELASRSFFLEIEEDKNSGKYYSRTTCKIHDLMHDIAMSVMEKECVVATEESSQTEWLPDTARHLFLSCKETEGILNISMEKMSPSIQTLLCDRYVGMSLQHLSKYSFLRALKLVIRTESFLLKPKYLHQLRYLDLSCSNIESLPGDIGILYNLQMLDLSNCYFLVQLPRQIKYMTSLRHLYTHGCSKLKSMPPELGKLTELQTLTYFVAAVNSPDCSDVAELQNLNLCGQLELSQVENVTEAEAKVANLGTKKDLRDLRLTWTSVCDSEVLDNFKPHDGLQVLRIYSYGGKCMGMLQNMVEIHLFHCERLHVLFRCGTSFTFPNLKQLTLEHLLDFERWWEINERQEGQIIFPVLQELFIRECGKLIALPEAPLLQELCSGRYRMVHTPFPALKVLKLEDLESFQRWDAEVEGVEMLFPQLEELSIENCPKLVALPGAPLLQETCTGGGYRLERSAFPALKVLKLENLESFQRWDTAAEGVEILFPQLEKLSIERCRKLIALPEAPLLQETCSTFPALKRWDAEVEGVEILFPRLEELSIENCPKLVALPGAPLLQETCTGGGYRLERSAFPALKVLKLENLESFQRWDTAAEGVEILFPQLEKLSIERCRKLIALPEAPLLQETCSTFPALKVLKMEKLESFHKWDAKAGSEQMLFPQLMDLPEAPKLSVLEIKDGKKELFHWVDIYLSSLTELTLRLENAGTTSEAECTSVVMVDSREKWNQKSPLTVMKLGCCNSFFGLGGLEPWGYFVHLGVLTIESCDVLVHWPEVVFQSLVCLNRLAIAVCNNLTGYAETPLEPSAFERSQHLPALESLFLGGCTSLVEIFNVPASLKIMTILGCSKLESIFGKQQLGTSELVQGSSCSEAIMPTAVSPVNHFRPCLKYLRLYKCDSLSGVLHLPPSLEAISIESCNSIQVMSCQLDGLPKPRVTASINAPGPSAATATGEHSLPPSLEDLYIKSCAGMLGGILRLPTSHKKLVIKDNSGLTSLVSLSGEPPSLEQLILYDCSTLASLPNEPQAYGSLQQLEIKDCHAMKKLPRCLQQRLCSIQEKDLDAQYEVMASKPKTWKEIPRLTGP</sequence>
<keyword evidence="2" id="KW-1185">Reference proteome</keyword>
<proteinExistence type="predicted"/>